<reference evidence="5" key="1">
    <citation type="submission" date="2016-10" db="EMBL/GenBank/DDBJ databases">
        <authorList>
            <person name="Varghese N."/>
            <person name="Submissions S."/>
        </authorList>
    </citation>
    <scope>NUCLEOTIDE SEQUENCE [LARGE SCALE GENOMIC DNA]</scope>
    <source>
        <strain evidence="5">CGMCC 1.10784</strain>
    </source>
</reference>
<sequence length="306" mass="33175">MNNQTKPRNVITLKKALEFAEAGRFAIGSFSPRYTPMIAAVLQAGQEANSPLIVQISHKELVRYGITPAEFGDEFYSQVAKQNITVPVVLHLDHTKELATIAEAIDAGFTSVMIDASEKPFDGNVKDSKEVVEYAHAKGVSVEAELGMIGTTDFVETDKDEELYTDPREAEEFVRLTGVDALAVSCGTAHGVYNVKQPKIDYARLTEIRALTPVHLVLHGGSGVPAEMMQQAFRLPGGGVSKVNIATDLELSLLAALGREERMSNLECLSLSPERLVIGREAVKRTVIGKIESFVCSAGEAGRFVL</sequence>
<dbReference type="GO" id="GO:0008270">
    <property type="term" value="F:zinc ion binding"/>
    <property type="evidence" value="ECO:0007669"/>
    <property type="project" value="InterPro"/>
</dbReference>
<accession>A0A1I1YHD6</accession>
<dbReference type="Pfam" id="PF01116">
    <property type="entry name" value="F_bP_aldolase"/>
    <property type="match status" value="1"/>
</dbReference>
<dbReference type="InterPro" id="IPR050246">
    <property type="entry name" value="Class_II_FBP_aldolase"/>
</dbReference>
<evidence type="ECO:0000256" key="1">
    <source>
        <dbReference type="PIRSR" id="PIRSR001359-1"/>
    </source>
</evidence>
<dbReference type="GO" id="GO:0005975">
    <property type="term" value="P:carbohydrate metabolic process"/>
    <property type="evidence" value="ECO:0007669"/>
    <property type="project" value="InterPro"/>
</dbReference>
<evidence type="ECO:0000256" key="3">
    <source>
        <dbReference type="PIRSR" id="PIRSR001359-3"/>
    </source>
</evidence>
<dbReference type="PANTHER" id="PTHR30304:SF0">
    <property type="entry name" value="D-TAGATOSE-1,6-BISPHOSPHATE ALDOLASE SUBUNIT GATY-RELATED"/>
    <property type="match status" value="1"/>
</dbReference>
<feature type="binding site" evidence="3">
    <location>
        <position position="145"/>
    </location>
    <ligand>
        <name>Zn(2+)</name>
        <dbReference type="ChEBI" id="CHEBI:29105"/>
        <label>2</label>
    </ligand>
</feature>
<dbReference type="RefSeq" id="WP_091185549.1">
    <property type="nucleotide sequence ID" value="NZ_FOMT01000002.1"/>
</dbReference>
<dbReference type="NCBIfam" id="TIGR00167">
    <property type="entry name" value="cbbA"/>
    <property type="match status" value="1"/>
</dbReference>
<dbReference type="CDD" id="cd00947">
    <property type="entry name" value="TBP_aldolase_IIB"/>
    <property type="match status" value="1"/>
</dbReference>
<comment type="cofactor">
    <cofactor evidence="3">
        <name>Zn(2+)</name>
        <dbReference type="ChEBI" id="CHEBI:29105"/>
    </cofactor>
    <text evidence="3">Binds 2 Zn(2+) ions per subunit. One is catalytic and the other provides a structural contribution.</text>
</comment>
<dbReference type="PANTHER" id="PTHR30304">
    <property type="entry name" value="D-TAGATOSE-1,6-BISPHOSPHATE ALDOLASE"/>
    <property type="match status" value="1"/>
</dbReference>
<proteinExistence type="predicted"/>
<dbReference type="InterPro" id="IPR013785">
    <property type="entry name" value="Aldolase_TIM"/>
</dbReference>
<organism evidence="4 5">
    <name type="scientific">Paenibacillus catalpae</name>
    <dbReference type="NCBI Taxonomy" id="1045775"/>
    <lineage>
        <taxon>Bacteria</taxon>
        <taxon>Bacillati</taxon>
        <taxon>Bacillota</taxon>
        <taxon>Bacilli</taxon>
        <taxon>Bacillales</taxon>
        <taxon>Paenibacillaceae</taxon>
        <taxon>Paenibacillus</taxon>
    </lineage>
</organism>
<dbReference type="InterPro" id="IPR000771">
    <property type="entry name" value="FBA_II"/>
</dbReference>
<feature type="active site" description="Proton donor" evidence="1">
    <location>
        <position position="93"/>
    </location>
</feature>
<dbReference type="Gene3D" id="3.20.20.70">
    <property type="entry name" value="Aldolase class I"/>
    <property type="match status" value="1"/>
</dbReference>
<dbReference type="OrthoDB" id="9803995at2"/>
<feature type="binding site" evidence="2">
    <location>
        <position position="191"/>
    </location>
    <ligand>
        <name>dihydroxyacetone phosphate</name>
        <dbReference type="ChEBI" id="CHEBI:57642"/>
    </ligand>
</feature>
<dbReference type="STRING" id="1045775.SAMN05216378_2655"/>
<keyword evidence="5" id="KW-1185">Reference proteome</keyword>
<dbReference type="SUPFAM" id="SSF51569">
    <property type="entry name" value="Aldolase"/>
    <property type="match status" value="1"/>
</dbReference>
<dbReference type="Proteomes" id="UP000198855">
    <property type="component" value="Unassembled WGS sequence"/>
</dbReference>
<feature type="binding site" evidence="3">
    <location>
        <position position="219"/>
    </location>
    <ligand>
        <name>Zn(2+)</name>
        <dbReference type="ChEBI" id="CHEBI:29105"/>
        <label>1</label>
        <note>catalytic</note>
    </ligand>
</feature>
<dbReference type="PIRSF" id="PIRSF001359">
    <property type="entry name" value="F_bP_aldolase_II"/>
    <property type="match status" value="1"/>
</dbReference>
<evidence type="ECO:0000256" key="2">
    <source>
        <dbReference type="PIRSR" id="PIRSR001359-2"/>
    </source>
</evidence>
<feature type="binding site" evidence="2">
    <location>
        <begin position="220"/>
        <end position="222"/>
    </location>
    <ligand>
        <name>dihydroxyacetone phosphate</name>
        <dbReference type="ChEBI" id="CHEBI:57642"/>
    </ligand>
</feature>
<feature type="binding site" evidence="2">
    <location>
        <begin position="244"/>
        <end position="247"/>
    </location>
    <ligand>
        <name>dihydroxyacetone phosphate</name>
        <dbReference type="ChEBI" id="CHEBI:57642"/>
    </ligand>
</feature>
<feature type="binding site" evidence="3">
    <location>
        <position position="115"/>
    </location>
    <ligand>
        <name>Zn(2+)</name>
        <dbReference type="ChEBI" id="CHEBI:29105"/>
        <label>2</label>
    </ligand>
</feature>
<evidence type="ECO:0000313" key="5">
    <source>
        <dbReference type="Proteomes" id="UP000198855"/>
    </source>
</evidence>
<evidence type="ECO:0000313" key="4">
    <source>
        <dbReference type="EMBL" id="SFE18977.1"/>
    </source>
</evidence>
<feature type="binding site" evidence="3">
    <location>
        <position position="190"/>
    </location>
    <ligand>
        <name>Zn(2+)</name>
        <dbReference type="ChEBI" id="CHEBI:29105"/>
        <label>1</label>
        <note>catalytic</note>
    </ligand>
</feature>
<dbReference type="GO" id="GO:0016832">
    <property type="term" value="F:aldehyde-lyase activity"/>
    <property type="evidence" value="ECO:0007669"/>
    <property type="project" value="InterPro"/>
</dbReference>
<keyword evidence="3" id="KW-0862">Zinc</keyword>
<gene>
    <name evidence="4" type="ORF">SAMN05216378_2655</name>
</gene>
<feature type="binding site" evidence="3">
    <location>
        <position position="94"/>
    </location>
    <ligand>
        <name>Zn(2+)</name>
        <dbReference type="ChEBI" id="CHEBI:29105"/>
        <label>1</label>
        <note>catalytic</note>
    </ligand>
</feature>
<name>A0A1I1YHD6_9BACL</name>
<keyword evidence="3" id="KW-0479">Metal-binding</keyword>
<protein>
    <submittedName>
        <fullName evidence="4">Fructose-bisphosphate aldolase, class II</fullName>
    </submittedName>
</protein>
<dbReference type="AlphaFoldDB" id="A0A1I1YHD6"/>
<dbReference type="EMBL" id="FOMT01000002">
    <property type="protein sequence ID" value="SFE18977.1"/>
    <property type="molecule type" value="Genomic_DNA"/>
</dbReference>